<feature type="binding site" evidence="1">
    <location>
        <position position="67"/>
    </location>
    <ligand>
        <name>Mg(2+)</name>
        <dbReference type="ChEBI" id="CHEBI:18420"/>
        <label>1</label>
    </ligand>
</feature>
<accession>A0A4S8Q0X9</accession>
<feature type="binding site" evidence="1">
    <location>
        <position position="65"/>
    </location>
    <ligand>
        <name>Mg(2+)</name>
        <dbReference type="ChEBI" id="CHEBI:18420"/>
        <label>1</label>
    </ligand>
</feature>
<feature type="binding site" evidence="1">
    <location>
        <position position="66"/>
    </location>
    <ligand>
        <name>Mg(2+)</name>
        <dbReference type="ChEBI" id="CHEBI:18420"/>
        <label>1</label>
    </ligand>
</feature>
<keyword evidence="3" id="KW-1185">Reference proteome</keyword>
<dbReference type="Gene3D" id="1.10.4080.10">
    <property type="entry name" value="ADP-ribosylation/Crystallin J1"/>
    <property type="match status" value="1"/>
</dbReference>
<dbReference type="Proteomes" id="UP000308760">
    <property type="component" value="Unassembled WGS sequence"/>
</dbReference>
<dbReference type="PANTHER" id="PTHR16222:SF12">
    <property type="entry name" value="ADP-RIBOSYLGLYCOHYDROLASE-RELATED"/>
    <property type="match status" value="1"/>
</dbReference>
<evidence type="ECO:0008006" key="4">
    <source>
        <dbReference type="Google" id="ProtNLM"/>
    </source>
</evidence>
<dbReference type="InterPro" id="IPR050792">
    <property type="entry name" value="ADP-ribosylglycohydrolase"/>
</dbReference>
<reference evidence="2 3" key="2">
    <citation type="submission" date="2019-05" db="EMBL/GenBank/DDBJ databases">
        <title>Glycomyces buryatensis sp. nov.</title>
        <authorList>
            <person name="Nikitina E."/>
        </authorList>
    </citation>
    <scope>NUCLEOTIDE SEQUENCE [LARGE SCALE GENOMIC DNA]</scope>
    <source>
        <strain evidence="2 3">18</strain>
    </source>
</reference>
<feature type="binding site" evidence="1">
    <location>
        <position position="276"/>
    </location>
    <ligand>
        <name>Mg(2+)</name>
        <dbReference type="ChEBI" id="CHEBI:18420"/>
        <label>1</label>
    </ligand>
</feature>
<keyword evidence="1" id="KW-0460">Magnesium</keyword>
<protein>
    <recommendedName>
        <fullName evidence="4">ADP-ribosylglycohydrolase family protein</fullName>
    </recommendedName>
</protein>
<dbReference type="PANTHER" id="PTHR16222">
    <property type="entry name" value="ADP-RIBOSYLGLYCOHYDROLASE"/>
    <property type="match status" value="1"/>
</dbReference>
<keyword evidence="1" id="KW-0479">Metal-binding</keyword>
<feature type="binding site" evidence="1">
    <location>
        <position position="278"/>
    </location>
    <ligand>
        <name>Mg(2+)</name>
        <dbReference type="ChEBI" id="CHEBI:18420"/>
        <label>1</label>
    </ligand>
</feature>
<evidence type="ECO:0000313" key="2">
    <source>
        <dbReference type="EMBL" id="THV37733.1"/>
    </source>
</evidence>
<comment type="cofactor">
    <cofactor evidence="1">
        <name>Mg(2+)</name>
        <dbReference type="ChEBI" id="CHEBI:18420"/>
    </cofactor>
    <text evidence="1">Binds 2 magnesium ions per subunit.</text>
</comment>
<dbReference type="Pfam" id="PF03747">
    <property type="entry name" value="ADP_ribosyl_GH"/>
    <property type="match status" value="1"/>
</dbReference>
<dbReference type="AlphaFoldDB" id="A0A4S8Q0X9"/>
<comment type="caution">
    <text evidence="2">The sequence shown here is derived from an EMBL/GenBank/DDBJ whole genome shotgun (WGS) entry which is preliminary data.</text>
</comment>
<dbReference type="SUPFAM" id="SSF101478">
    <property type="entry name" value="ADP-ribosylglycohydrolase"/>
    <property type="match status" value="1"/>
</dbReference>
<name>A0A4S8Q0X9_9ACTN</name>
<evidence type="ECO:0000313" key="3">
    <source>
        <dbReference type="Proteomes" id="UP000308760"/>
    </source>
</evidence>
<dbReference type="InterPro" id="IPR005502">
    <property type="entry name" value="Ribosyl_crysJ1"/>
</dbReference>
<feature type="binding site" evidence="1">
    <location>
        <position position="279"/>
    </location>
    <ligand>
        <name>Mg(2+)</name>
        <dbReference type="ChEBI" id="CHEBI:18420"/>
        <label>1</label>
    </ligand>
</feature>
<dbReference type="InterPro" id="IPR036705">
    <property type="entry name" value="Ribosyl_crysJ1_sf"/>
</dbReference>
<sequence length="325" mass="33274">MEVSNDMAEPVPVIGASLRRQRVRGAVVLAACADALGEPFEGRRNIDPEWVAAEVDKSAPSMRWTDDTAQMLVLATHLARHDGRIDADALAVELAAAWADEPWRGYGPGAAKMLEEIHSGDPWGEAVTSAFGGTGSLGNGAAMRVAPVGLIAGLDLDAVAETAAVSASVSHSHPQGGDGAVAQAVAVALAARGDGAHRLSPKDFIAAVTAHTATDEFAAALRAVPAMVDGPSAGIADRFACDATALGAVPASIAVFLRRPDDPVAAVAEAIGLGGDTDTIAAMAAALVGARCGEAAIPPRWGRRLEQSTRVWTVARQLAGLELHR</sequence>
<proteinExistence type="predicted"/>
<dbReference type="EMBL" id="STGY01000068">
    <property type="protein sequence ID" value="THV37733.1"/>
    <property type="molecule type" value="Genomic_DNA"/>
</dbReference>
<gene>
    <name evidence="2" type="ORF">FAB82_20015</name>
</gene>
<dbReference type="OrthoDB" id="9798107at2"/>
<evidence type="ECO:0000256" key="1">
    <source>
        <dbReference type="PIRSR" id="PIRSR605502-1"/>
    </source>
</evidence>
<dbReference type="GO" id="GO:0046872">
    <property type="term" value="F:metal ion binding"/>
    <property type="evidence" value="ECO:0007669"/>
    <property type="project" value="UniProtKB-KW"/>
</dbReference>
<organism evidence="2 3">
    <name type="scientific">Glycomyces buryatensis</name>
    <dbReference type="NCBI Taxonomy" id="2570927"/>
    <lineage>
        <taxon>Bacteria</taxon>
        <taxon>Bacillati</taxon>
        <taxon>Actinomycetota</taxon>
        <taxon>Actinomycetes</taxon>
        <taxon>Glycomycetales</taxon>
        <taxon>Glycomycetaceae</taxon>
        <taxon>Glycomyces</taxon>
    </lineage>
</organism>
<reference evidence="3" key="1">
    <citation type="submission" date="2019-04" db="EMBL/GenBank/DDBJ databases">
        <title>Nocardioides xinjiangensis sp. nov.</title>
        <authorList>
            <person name="Liu S."/>
        </authorList>
    </citation>
    <scope>NUCLEOTIDE SEQUENCE [LARGE SCALE GENOMIC DNA]</scope>
    <source>
        <strain evidence="3">18</strain>
    </source>
</reference>